<sequence>MSSKTRRLLEPAVFNSQNHRIDIEIRDELAAYTTGDLIEGFVSITTRENDFSGKPIIKFQGESRTKVERPFTYGCMRANHVFLETEQTLIRDHTHQSTFHNGFIHRYPFCFIVPGQLLPQACRHKKTDIAVEISHAMLPPTLGDSSPTGRCGWPKDDMASNMARIRYFLRVDFIKPSCDTGANEIWLSKTKAVRLIPKYQAVPPIDLFESSWHCSHKERRLSQGLLNSRSGRLTATMQQPRPIHIHGTRGKEYGCSSTAAIMNLSFVTAENASPPQLQEIRSELHACTFYGITPWTKFPTLSDQNYLHYDGGRLFCRSSSCVNICVASVHWSRTSKIIAQCKLHTSNDDHEIEYTASILVPVTPSKSISFVPTFHSCLISRVYSLQLGLYYRQSRDSLFSSMLSLSVPIQITA</sequence>
<dbReference type="InterPro" id="IPR039634">
    <property type="entry name" value="Bul1-like"/>
</dbReference>
<accession>A0A5N6V4W8</accession>
<reference evidence="1 2" key="1">
    <citation type="submission" date="2019-04" db="EMBL/GenBank/DDBJ databases">
        <title>Friends and foes A comparative genomics study of 23 Aspergillus species from section Flavi.</title>
        <authorList>
            <consortium name="DOE Joint Genome Institute"/>
            <person name="Kjaerbolling I."/>
            <person name="Vesth T."/>
            <person name="Frisvad J.C."/>
            <person name="Nybo J.L."/>
            <person name="Theobald S."/>
            <person name="Kildgaard S."/>
            <person name="Isbrandt T."/>
            <person name="Kuo A."/>
            <person name="Sato A."/>
            <person name="Lyhne E.K."/>
            <person name="Kogle M.E."/>
            <person name="Wiebenga A."/>
            <person name="Kun R.S."/>
            <person name="Lubbers R.J."/>
            <person name="Makela M.R."/>
            <person name="Barry K."/>
            <person name="Chovatia M."/>
            <person name="Clum A."/>
            <person name="Daum C."/>
            <person name="Haridas S."/>
            <person name="He G."/>
            <person name="LaButti K."/>
            <person name="Lipzen A."/>
            <person name="Mondo S."/>
            <person name="Riley R."/>
            <person name="Salamov A."/>
            <person name="Simmons B.A."/>
            <person name="Magnuson J.K."/>
            <person name="Henrissat B."/>
            <person name="Mortensen U.H."/>
            <person name="Larsen T.O."/>
            <person name="Devries R.P."/>
            <person name="Grigoriev I.V."/>
            <person name="Machida M."/>
            <person name="Baker S.E."/>
            <person name="Andersen M.R."/>
        </authorList>
    </citation>
    <scope>NUCLEOTIDE SEQUENCE [LARGE SCALE GENOMIC DNA]</scope>
    <source>
        <strain evidence="1 2">CBS 117626</strain>
    </source>
</reference>
<keyword evidence="2" id="KW-1185">Reference proteome</keyword>
<dbReference type="PANTHER" id="PTHR31904:SF1">
    <property type="entry name" value="BYPASS OF STOP CODON PROTEIN 5-RELATED"/>
    <property type="match status" value="1"/>
</dbReference>
<proteinExistence type="predicted"/>
<dbReference type="EMBL" id="ML738596">
    <property type="protein sequence ID" value="KAE8166045.1"/>
    <property type="molecule type" value="Genomic_DNA"/>
</dbReference>
<dbReference type="InterPro" id="IPR014752">
    <property type="entry name" value="Arrestin-like_C"/>
</dbReference>
<organism evidence="1 2">
    <name type="scientific">Aspergillus tamarii</name>
    <dbReference type="NCBI Taxonomy" id="41984"/>
    <lineage>
        <taxon>Eukaryota</taxon>
        <taxon>Fungi</taxon>
        <taxon>Dikarya</taxon>
        <taxon>Ascomycota</taxon>
        <taxon>Pezizomycotina</taxon>
        <taxon>Eurotiomycetes</taxon>
        <taxon>Eurotiomycetidae</taxon>
        <taxon>Eurotiales</taxon>
        <taxon>Aspergillaceae</taxon>
        <taxon>Aspergillus</taxon>
        <taxon>Aspergillus subgen. Circumdati</taxon>
    </lineage>
</organism>
<evidence type="ECO:0008006" key="3">
    <source>
        <dbReference type="Google" id="ProtNLM"/>
    </source>
</evidence>
<name>A0A5N6V4W8_ASPTM</name>
<dbReference type="AlphaFoldDB" id="A0A5N6V4W8"/>
<dbReference type="Gene3D" id="2.60.40.640">
    <property type="match status" value="1"/>
</dbReference>
<dbReference type="OrthoDB" id="2283785at2759"/>
<protein>
    <recommendedName>
        <fullName evidence="3">Arrestin-like N-terminal domain-containing protein</fullName>
    </recommendedName>
</protein>
<evidence type="ECO:0000313" key="2">
    <source>
        <dbReference type="Proteomes" id="UP000326950"/>
    </source>
</evidence>
<dbReference type="Proteomes" id="UP000326950">
    <property type="component" value="Unassembled WGS sequence"/>
</dbReference>
<evidence type="ECO:0000313" key="1">
    <source>
        <dbReference type="EMBL" id="KAE8166045.1"/>
    </source>
</evidence>
<dbReference type="PANTHER" id="PTHR31904">
    <property type="entry name" value="BYPASS OF STOP CODON PROTEIN 5-RELATED"/>
    <property type="match status" value="1"/>
</dbReference>
<gene>
    <name evidence="1" type="ORF">BDV40DRAFT_30170</name>
</gene>